<reference evidence="3 4" key="1">
    <citation type="submission" date="2020-02" db="EMBL/GenBank/DDBJ databases">
        <authorList>
            <person name="Li X.-J."/>
            <person name="Han X.-M."/>
        </authorList>
    </citation>
    <scope>NUCLEOTIDE SEQUENCE [LARGE SCALE GENOMIC DNA]</scope>
    <source>
        <strain evidence="3 4">CCTCC AB 2017055</strain>
    </source>
</reference>
<gene>
    <name evidence="3" type="ORF">G1H10_14590</name>
</gene>
<comment type="caution">
    <text evidence="3">The sequence shown here is derived from an EMBL/GenBank/DDBJ whole genome shotgun (WGS) entry which is preliminary data.</text>
</comment>
<dbReference type="GO" id="GO:0003677">
    <property type="term" value="F:DNA binding"/>
    <property type="evidence" value="ECO:0007669"/>
    <property type="project" value="InterPro"/>
</dbReference>
<dbReference type="InterPro" id="IPR036390">
    <property type="entry name" value="WH_DNA-bd_sf"/>
</dbReference>
<dbReference type="GO" id="GO:0006355">
    <property type="term" value="P:regulation of DNA-templated transcription"/>
    <property type="evidence" value="ECO:0007669"/>
    <property type="project" value="InterPro"/>
</dbReference>
<dbReference type="AlphaFoldDB" id="A0A6L9SBL5"/>
<evidence type="ECO:0000313" key="4">
    <source>
        <dbReference type="Proteomes" id="UP000475214"/>
    </source>
</evidence>
<dbReference type="InterPro" id="IPR043129">
    <property type="entry name" value="ATPase_NBD"/>
</dbReference>
<dbReference type="Pfam" id="PF09339">
    <property type="entry name" value="HTH_IclR"/>
    <property type="match status" value="1"/>
</dbReference>
<dbReference type="PANTHER" id="PTHR18964:SF149">
    <property type="entry name" value="BIFUNCTIONAL UDP-N-ACETYLGLUCOSAMINE 2-EPIMERASE_N-ACETYLMANNOSAMINE KINASE"/>
    <property type="match status" value="1"/>
</dbReference>
<dbReference type="EMBL" id="JAAGOA010000009">
    <property type="protein sequence ID" value="NEE01400.1"/>
    <property type="molecule type" value="Genomic_DNA"/>
</dbReference>
<accession>A0A6L9SBL5</accession>
<dbReference type="PANTHER" id="PTHR18964">
    <property type="entry name" value="ROK (REPRESSOR, ORF, KINASE) FAMILY"/>
    <property type="match status" value="1"/>
</dbReference>
<name>A0A6L9SBL5_9ACTN</name>
<dbReference type="Pfam" id="PF00480">
    <property type="entry name" value="ROK"/>
    <property type="match status" value="2"/>
</dbReference>
<dbReference type="SUPFAM" id="SSF46785">
    <property type="entry name" value="Winged helix' DNA-binding domain"/>
    <property type="match status" value="1"/>
</dbReference>
<dbReference type="InterPro" id="IPR005471">
    <property type="entry name" value="Tscrpt_reg_IclR_N"/>
</dbReference>
<evidence type="ECO:0000259" key="2">
    <source>
        <dbReference type="Pfam" id="PF09339"/>
    </source>
</evidence>
<dbReference type="InterPro" id="IPR036388">
    <property type="entry name" value="WH-like_DNA-bd_sf"/>
</dbReference>
<dbReference type="Gene3D" id="1.10.10.10">
    <property type="entry name" value="Winged helix-like DNA-binding domain superfamily/Winged helix DNA-binding domain"/>
    <property type="match status" value="1"/>
</dbReference>
<dbReference type="Proteomes" id="UP000475214">
    <property type="component" value="Unassembled WGS sequence"/>
</dbReference>
<comment type="similarity">
    <text evidence="1">Belongs to the ROK (NagC/XylR) family.</text>
</comment>
<dbReference type="InterPro" id="IPR000600">
    <property type="entry name" value="ROK"/>
</dbReference>
<organism evidence="3 4">
    <name type="scientific">Phytoactinopolyspora halotolerans</name>
    <dbReference type="NCBI Taxonomy" id="1981512"/>
    <lineage>
        <taxon>Bacteria</taxon>
        <taxon>Bacillati</taxon>
        <taxon>Actinomycetota</taxon>
        <taxon>Actinomycetes</taxon>
        <taxon>Jiangellales</taxon>
        <taxon>Jiangellaceae</taxon>
        <taxon>Phytoactinopolyspora</taxon>
    </lineage>
</organism>
<evidence type="ECO:0000256" key="1">
    <source>
        <dbReference type="ARBA" id="ARBA00006479"/>
    </source>
</evidence>
<evidence type="ECO:0000313" key="3">
    <source>
        <dbReference type="EMBL" id="NEE01400.1"/>
    </source>
</evidence>
<feature type="domain" description="HTH iclR-type" evidence="2">
    <location>
        <begin position="17"/>
        <end position="62"/>
    </location>
</feature>
<proteinExistence type="inferred from homology"/>
<sequence>MKRPSTGADLNRLRRMNALSALNAVRTAGMPLTLSALAQRTGLSRASAEDLAGELFEQGWVVDVPPAAGTVGRPARRLRFRAEAGHVVGLDVGLHKVLAVVADLAGGVLGSARVGVQPETGRADRLSAADAAVRRALEDAGIGVEQLWSVGAGTTGVVDEDGTVVLSTLAAEWTGAPLGRHLGNVCAGPVAVDNDSRLAALAEHRRGAAIGVDDVVYVHAGLQVSGALIIGGRLHRGFSGAAAEIGSLPVAAWSTATRHLTECPAVPDETPVEEAAAAVLAAARRGDAEAILAVDRFSSDLSVGAATMVATLDPEVVVLGGGVARSADVLLPRLESELASMCVRVPELRPSPLGDECVALGAVHLALDRVDAALFGPQGELRPPGVPTREAG</sequence>
<dbReference type="RefSeq" id="WP_163738915.1">
    <property type="nucleotide sequence ID" value="NZ_JAAGOA010000009.1"/>
</dbReference>
<dbReference type="Gene3D" id="3.30.420.40">
    <property type="match status" value="2"/>
</dbReference>
<dbReference type="SUPFAM" id="SSF53067">
    <property type="entry name" value="Actin-like ATPase domain"/>
    <property type="match status" value="1"/>
</dbReference>
<dbReference type="CDD" id="cd23763">
    <property type="entry name" value="ASKHA_ATPase_ROK"/>
    <property type="match status" value="1"/>
</dbReference>
<protein>
    <submittedName>
        <fullName evidence="3">ROK family transcriptional regulator</fullName>
    </submittedName>
</protein>
<keyword evidence="4" id="KW-1185">Reference proteome</keyword>